<sequence>MRPYQHKVQYYETDQMKVVHHSNYIRWFEEARIDYMEQLGMPYEDMEKNGIISPVISVEAEYLRMVKFGDTVVIEAKIKEYNGIKLTIGYSVVDESTGMVHCRGITRHCFLNEKGRPVSLKRECPQYHEMFLKGLEA</sequence>
<dbReference type="Pfam" id="PF13279">
    <property type="entry name" value="4HBT_2"/>
    <property type="match status" value="1"/>
</dbReference>
<keyword evidence="4" id="KW-1185">Reference proteome</keyword>
<dbReference type="InterPro" id="IPR029069">
    <property type="entry name" value="HotDog_dom_sf"/>
</dbReference>
<dbReference type="PIRSF" id="PIRSF003230">
    <property type="entry name" value="YbgC"/>
    <property type="match status" value="1"/>
</dbReference>
<comment type="similarity">
    <text evidence="1">Belongs to the 4-hydroxybenzoyl-CoA thioesterase family.</text>
</comment>
<dbReference type="PANTHER" id="PTHR31793">
    <property type="entry name" value="4-HYDROXYBENZOYL-COA THIOESTERASE FAMILY MEMBER"/>
    <property type="match status" value="1"/>
</dbReference>
<protein>
    <submittedName>
        <fullName evidence="3">Acyl-CoA thioesterase</fullName>
    </submittedName>
</protein>
<dbReference type="InterPro" id="IPR050563">
    <property type="entry name" value="4-hydroxybenzoyl-CoA_TE"/>
</dbReference>
<dbReference type="EMBL" id="JAJCIS010000001">
    <property type="protein sequence ID" value="MCB7385666.1"/>
    <property type="molecule type" value="Genomic_DNA"/>
</dbReference>
<dbReference type="PANTHER" id="PTHR31793:SF27">
    <property type="entry name" value="NOVEL THIOESTERASE SUPERFAMILY DOMAIN AND SAPOSIN A-TYPE DOMAIN CONTAINING PROTEIN (0610012H03RIK)"/>
    <property type="match status" value="1"/>
</dbReference>
<accession>A0ABS8DB69</accession>
<dbReference type="CDD" id="cd00586">
    <property type="entry name" value="4HBT"/>
    <property type="match status" value="1"/>
</dbReference>
<dbReference type="NCBIfam" id="TIGR00051">
    <property type="entry name" value="YbgC/FadM family acyl-CoA thioesterase"/>
    <property type="match status" value="1"/>
</dbReference>
<reference evidence="3 4" key="1">
    <citation type="submission" date="2021-10" db="EMBL/GenBank/DDBJ databases">
        <title>Collection of gut derived symbiotic bacterial strains cultured from healthy donors.</title>
        <authorList>
            <person name="Lin H."/>
            <person name="Littmann E."/>
            <person name="Kohout C."/>
            <person name="Pamer E.G."/>
        </authorList>
    </citation>
    <scope>NUCLEOTIDE SEQUENCE [LARGE SCALE GENOMIC DNA]</scope>
    <source>
        <strain evidence="3 4">DFI.1.165</strain>
    </source>
</reference>
<name>A0ABS8DB69_9FIRM</name>
<dbReference type="Gene3D" id="3.10.129.10">
    <property type="entry name" value="Hotdog Thioesterase"/>
    <property type="match status" value="1"/>
</dbReference>
<evidence type="ECO:0000313" key="4">
    <source>
        <dbReference type="Proteomes" id="UP001299546"/>
    </source>
</evidence>
<gene>
    <name evidence="3" type="ORF">LIZ65_00040</name>
</gene>
<dbReference type="RefSeq" id="WP_066731529.1">
    <property type="nucleotide sequence ID" value="NZ_JAJCIQ010000001.1"/>
</dbReference>
<evidence type="ECO:0000256" key="2">
    <source>
        <dbReference type="ARBA" id="ARBA00022801"/>
    </source>
</evidence>
<evidence type="ECO:0000313" key="3">
    <source>
        <dbReference type="EMBL" id="MCB7385666.1"/>
    </source>
</evidence>
<keyword evidence="2" id="KW-0378">Hydrolase</keyword>
<dbReference type="SUPFAM" id="SSF54637">
    <property type="entry name" value="Thioesterase/thiol ester dehydrase-isomerase"/>
    <property type="match status" value="1"/>
</dbReference>
<proteinExistence type="inferred from homology"/>
<dbReference type="InterPro" id="IPR006684">
    <property type="entry name" value="YbgC/YbaW"/>
</dbReference>
<organism evidence="3 4">
    <name type="scientific">Bariatricus massiliensis</name>
    <dbReference type="NCBI Taxonomy" id="1745713"/>
    <lineage>
        <taxon>Bacteria</taxon>
        <taxon>Bacillati</taxon>
        <taxon>Bacillota</taxon>
        <taxon>Clostridia</taxon>
        <taxon>Lachnospirales</taxon>
        <taxon>Lachnospiraceae</taxon>
        <taxon>Bariatricus</taxon>
    </lineage>
</organism>
<comment type="caution">
    <text evidence="3">The sequence shown here is derived from an EMBL/GenBank/DDBJ whole genome shotgun (WGS) entry which is preliminary data.</text>
</comment>
<evidence type="ECO:0000256" key="1">
    <source>
        <dbReference type="ARBA" id="ARBA00005953"/>
    </source>
</evidence>
<dbReference type="Proteomes" id="UP001299546">
    <property type="component" value="Unassembled WGS sequence"/>
</dbReference>